<dbReference type="Proteomes" id="UP000774130">
    <property type="component" value="Unassembled WGS sequence"/>
</dbReference>
<dbReference type="RefSeq" id="WP_218326410.1">
    <property type="nucleotide sequence ID" value="NZ_JAHUZB010000004.1"/>
</dbReference>
<keyword evidence="2" id="KW-1185">Reference proteome</keyword>
<gene>
    <name evidence="1" type="ORF">KUA55_11350</name>
</gene>
<reference evidence="1 2" key="1">
    <citation type="submission" date="2021-06" db="EMBL/GenBank/DDBJ databases">
        <title>Enterococcus alishanensis sp. nov., a novel lactic acid bacterium isolated from fresh coffee beans.</title>
        <authorList>
            <person name="Chen Y.-S."/>
        </authorList>
    </citation>
    <scope>NUCLEOTIDE SEQUENCE [LARGE SCALE GENOMIC DNA]</scope>
    <source>
        <strain evidence="1 2">ALS3</strain>
    </source>
</reference>
<comment type="caution">
    <text evidence="1">The sequence shown here is derived from an EMBL/GenBank/DDBJ whole genome shotgun (WGS) entry which is preliminary data.</text>
</comment>
<proteinExistence type="predicted"/>
<evidence type="ECO:0000313" key="2">
    <source>
        <dbReference type="Proteomes" id="UP000774130"/>
    </source>
</evidence>
<organism evidence="1 2">
    <name type="scientific">Enterococcus alishanensis</name>
    <dbReference type="NCBI Taxonomy" id="1303817"/>
    <lineage>
        <taxon>Bacteria</taxon>
        <taxon>Bacillati</taxon>
        <taxon>Bacillota</taxon>
        <taxon>Bacilli</taxon>
        <taxon>Lactobacillales</taxon>
        <taxon>Enterococcaceae</taxon>
        <taxon>Enterococcus</taxon>
    </lineage>
</organism>
<name>A0ABS6TEC2_9ENTE</name>
<evidence type="ECO:0000313" key="1">
    <source>
        <dbReference type="EMBL" id="MBV7391276.1"/>
    </source>
</evidence>
<dbReference type="EMBL" id="JAHUZB010000004">
    <property type="protein sequence ID" value="MBV7391276.1"/>
    <property type="molecule type" value="Genomic_DNA"/>
</dbReference>
<protein>
    <submittedName>
        <fullName evidence="1">Uncharacterized protein</fullName>
    </submittedName>
</protein>
<accession>A0ABS6TEC2</accession>
<sequence>MAEVFGDHLTASSNLWKLKSFTIENSAEKTPVKILDDDLTELFGRYDNGGGSGRPII</sequence>